<keyword evidence="4" id="KW-1185">Reference proteome</keyword>
<comment type="caution">
    <text evidence="3">The sequence shown here is derived from an EMBL/GenBank/DDBJ whole genome shotgun (WGS) entry which is preliminary data.</text>
</comment>
<gene>
    <name evidence="3" type="ORF">B0H17DRAFT_1104685</name>
</gene>
<organism evidence="3 4">
    <name type="scientific">Mycena rosella</name>
    <name type="common">Pink bonnet</name>
    <name type="synonym">Agaricus rosellus</name>
    <dbReference type="NCBI Taxonomy" id="1033263"/>
    <lineage>
        <taxon>Eukaryota</taxon>
        <taxon>Fungi</taxon>
        <taxon>Dikarya</taxon>
        <taxon>Basidiomycota</taxon>
        <taxon>Agaricomycotina</taxon>
        <taxon>Agaricomycetes</taxon>
        <taxon>Agaricomycetidae</taxon>
        <taxon>Agaricales</taxon>
        <taxon>Marasmiineae</taxon>
        <taxon>Mycenaceae</taxon>
        <taxon>Mycena</taxon>
    </lineage>
</organism>
<feature type="transmembrane region" description="Helical" evidence="2">
    <location>
        <begin position="114"/>
        <end position="136"/>
    </location>
</feature>
<feature type="compositionally biased region" description="Basic and acidic residues" evidence="1">
    <location>
        <begin position="240"/>
        <end position="255"/>
    </location>
</feature>
<evidence type="ECO:0000313" key="4">
    <source>
        <dbReference type="Proteomes" id="UP001221757"/>
    </source>
</evidence>
<name>A0AAD7FU42_MYCRO</name>
<feature type="transmembrane region" description="Helical" evidence="2">
    <location>
        <begin position="188"/>
        <end position="209"/>
    </location>
</feature>
<dbReference type="EMBL" id="JARKIE010000408">
    <property type="protein sequence ID" value="KAJ7643222.1"/>
    <property type="molecule type" value="Genomic_DNA"/>
</dbReference>
<feature type="transmembrane region" description="Helical" evidence="2">
    <location>
        <begin position="72"/>
        <end position="94"/>
    </location>
</feature>
<protein>
    <submittedName>
        <fullName evidence="3">Uncharacterized protein</fullName>
    </submittedName>
</protein>
<reference evidence="3" key="1">
    <citation type="submission" date="2023-03" db="EMBL/GenBank/DDBJ databases">
        <title>Massive genome expansion in bonnet fungi (Mycena s.s.) driven by repeated elements and novel gene families across ecological guilds.</title>
        <authorList>
            <consortium name="Lawrence Berkeley National Laboratory"/>
            <person name="Harder C.B."/>
            <person name="Miyauchi S."/>
            <person name="Viragh M."/>
            <person name="Kuo A."/>
            <person name="Thoen E."/>
            <person name="Andreopoulos B."/>
            <person name="Lu D."/>
            <person name="Skrede I."/>
            <person name="Drula E."/>
            <person name="Henrissat B."/>
            <person name="Morin E."/>
            <person name="Kohler A."/>
            <person name="Barry K."/>
            <person name="LaButti K."/>
            <person name="Morin E."/>
            <person name="Salamov A."/>
            <person name="Lipzen A."/>
            <person name="Mereny Z."/>
            <person name="Hegedus B."/>
            <person name="Baldrian P."/>
            <person name="Stursova M."/>
            <person name="Weitz H."/>
            <person name="Taylor A."/>
            <person name="Grigoriev I.V."/>
            <person name="Nagy L.G."/>
            <person name="Martin F."/>
            <person name="Kauserud H."/>
        </authorList>
    </citation>
    <scope>NUCLEOTIDE SEQUENCE</scope>
    <source>
        <strain evidence="3">CBHHK067</strain>
    </source>
</reference>
<evidence type="ECO:0000256" key="1">
    <source>
        <dbReference type="SAM" id="MobiDB-lite"/>
    </source>
</evidence>
<dbReference type="AlphaFoldDB" id="A0AAD7FU42"/>
<dbReference type="Proteomes" id="UP001221757">
    <property type="component" value="Unassembled WGS sequence"/>
</dbReference>
<keyword evidence="2" id="KW-0472">Membrane</keyword>
<evidence type="ECO:0000256" key="2">
    <source>
        <dbReference type="SAM" id="Phobius"/>
    </source>
</evidence>
<evidence type="ECO:0000313" key="3">
    <source>
        <dbReference type="EMBL" id="KAJ7643222.1"/>
    </source>
</evidence>
<feature type="transmembrane region" description="Helical" evidence="2">
    <location>
        <begin position="39"/>
        <end position="60"/>
    </location>
</feature>
<proteinExistence type="predicted"/>
<feature type="transmembrane region" description="Helical" evidence="2">
    <location>
        <begin position="156"/>
        <end position="176"/>
    </location>
</feature>
<accession>A0AAD7FU42</accession>
<keyword evidence="2" id="KW-1133">Transmembrane helix</keyword>
<feature type="region of interest" description="Disordered" evidence="1">
    <location>
        <begin position="225"/>
        <end position="255"/>
    </location>
</feature>
<sequence>MYIMSTIHVATRWLLITKAFIDHGDTSTTATLALLQPPLWLAVLGAVVFSVNTLIADCVLIWRCWVIWSRNWIIILLPAMCTVAGGALGFRSIAEQAAYVLNPKLDRAAFVDFATPYFALSLVTTSLATILIVFRIMTMSEPATRKSKGYGKLIEIIVESAALYSVALIVFLPFLVQKSNDDAYPQAVLAQMTGIGPTLIVARVSFGLARPEETWQSKGSSLMFGKSARSAPTATSVDLSRMDGSEGTKRDSLDV</sequence>
<keyword evidence="2" id="KW-0812">Transmembrane</keyword>